<dbReference type="PIRSF" id="PIRSF028477">
    <property type="entry name" value="UCP028477"/>
    <property type="match status" value="1"/>
</dbReference>
<keyword evidence="2" id="KW-1185">Reference proteome</keyword>
<evidence type="ECO:0000313" key="1">
    <source>
        <dbReference type="EMBL" id="MBC3918202.1"/>
    </source>
</evidence>
<gene>
    <name evidence="1" type="ORF">H8L32_11995</name>
</gene>
<reference evidence="1 2" key="1">
    <citation type="submission" date="2020-08" db="EMBL/GenBank/DDBJ databases">
        <title>Novel species isolated from subtropical streams in China.</title>
        <authorList>
            <person name="Lu H."/>
        </authorList>
    </citation>
    <scope>NUCLEOTIDE SEQUENCE [LARGE SCALE GENOMIC DNA]</scope>
    <source>
        <strain evidence="1 2">CY18W</strain>
    </source>
</reference>
<sequence length="274" mass="30728">MKRTAFGLARTDVSSWVRYCLLLVCLAFSLPSFAGRPCEDSALDPRKAMKALELAQKTKLRLDDSKAEIAIIARVGQDLSKYKLRYSHLGLIQHMPDGTWSVMHELNQCGTANSDLFREGLGNFFLDDMFAFETLILIPSPELQQNLKLVMANGRAKNLHAARYNMLSYPFSTTYQNSNQWALEVIAAAQASDLKIETRGQAQAWLKAAAYQPDTLQISAATRLGARMFRANVSFDDHPFDRRMAGQIDTVTVESIVRFMMAKDPKTEKLVLGL</sequence>
<evidence type="ECO:0000313" key="2">
    <source>
        <dbReference type="Proteomes" id="UP000650424"/>
    </source>
</evidence>
<proteinExistence type="predicted"/>
<dbReference type="InterPro" id="IPR014547">
    <property type="entry name" value="UCP028477"/>
</dbReference>
<comment type="caution">
    <text evidence="1">The sequence shown here is derived from an EMBL/GenBank/DDBJ whole genome shotgun (WGS) entry which is preliminary data.</text>
</comment>
<dbReference type="Pfam" id="PF09916">
    <property type="entry name" value="DUF2145"/>
    <property type="match status" value="1"/>
</dbReference>
<organism evidence="1 2">
    <name type="scientific">Undibacterium hunanense</name>
    <dbReference type="NCBI Taxonomy" id="2762292"/>
    <lineage>
        <taxon>Bacteria</taxon>
        <taxon>Pseudomonadati</taxon>
        <taxon>Pseudomonadota</taxon>
        <taxon>Betaproteobacteria</taxon>
        <taxon>Burkholderiales</taxon>
        <taxon>Oxalobacteraceae</taxon>
        <taxon>Undibacterium</taxon>
    </lineage>
</organism>
<protein>
    <submittedName>
        <fullName evidence="1">DUF2145 domain-containing protein</fullName>
    </submittedName>
</protein>
<dbReference type="EMBL" id="JACOGF010000005">
    <property type="protein sequence ID" value="MBC3918202.1"/>
    <property type="molecule type" value="Genomic_DNA"/>
</dbReference>
<dbReference type="Proteomes" id="UP000650424">
    <property type="component" value="Unassembled WGS sequence"/>
</dbReference>
<accession>A0ABR6ZQP0</accession>
<name>A0ABR6ZQP0_9BURK</name>
<dbReference type="RefSeq" id="WP_186947466.1">
    <property type="nucleotide sequence ID" value="NZ_JACOGF010000005.1"/>
</dbReference>